<reference evidence="1 2" key="1">
    <citation type="journal article" date="2017" name="Antonie Van Leeuwenhoek">
        <title>Phylogenomic resolution of the bacterial genus Pantoea and its relationship with Erwinia and Tatumella.</title>
        <authorList>
            <person name="Palmer M."/>
            <person name="Steenkamp E.T."/>
            <person name="Coetzee M.P."/>
            <person name="Chan W.Y."/>
            <person name="van Zyl E."/>
            <person name="De Maayer P."/>
            <person name="Coutinho T.A."/>
            <person name="Blom J."/>
            <person name="Smits T.H."/>
            <person name="Duffy B."/>
            <person name="Venter S.N."/>
        </authorList>
    </citation>
    <scope>NUCLEOTIDE SEQUENCE [LARGE SCALE GENOMIC DNA]</scope>
    <source>
        <strain evidence="1 2">LMG 2657</strain>
    </source>
</reference>
<sequence>MNDSGSPVTAYMQFDMRSHFFACTSQFQAACFEILKNQFDTDFRFKKVMINRRMVCRIIRYNLMKINLYYSVCYDDKHEIVNKLTLLQQFWRIGRGNLR</sequence>
<dbReference type="EMBL" id="MLJI01000002">
    <property type="protein sequence ID" value="ORM89555.1"/>
    <property type="molecule type" value="Genomic_DNA"/>
</dbReference>
<evidence type="ECO:0000313" key="1">
    <source>
        <dbReference type="EMBL" id="ORM89555.1"/>
    </source>
</evidence>
<organism evidence="1 2">
    <name type="scientific">Pantoea cypripedii</name>
    <name type="common">Pectobacterium cypripedii</name>
    <name type="synonym">Erwinia cypripedii</name>
    <dbReference type="NCBI Taxonomy" id="55209"/>
    <lineage>
        <taxon>Bacteria</taxon>
        <taxon>Pseudomonadati</taxon>
        <taxon>Pseudomonadota</taxon>
        <taxon>Gammaproteobacteria</taxon>
        <taxon>Enterobacterales</taxon>
        <taxon>Erwiniaceae</taxon>
        <taxon>Pantoea</taxon>
    </lineage>
</organism>
<keyword evidence="2" id="KW-1185">Reference proteome</keyword>
<name>A0A1X1EKV6_PANCY</name>
<evidence type="ECO:0000313" key="2">
    <source>
        <dbReference type="Proteomes" id="UP000193749"/>
    </source>
</evidence>
<comment type="caution">
    <text evidence="1">The sequence shown here is derived from an EMBL/GenBank/DDBJ whole genome shotgun (WGS) entry which is preliminary data.</text>
</comment>
<dbReference type="AlphaFoldDB" id="A0A1X1EKV6"/>
<protein>
    <submittedName>
        <fullName evidence="1">Uncharacterized protein</fullName>
    </submittedName>
</protein>
<gene>
    <name evidence="1" type="ORF">HA50_23335</name>
</gene>
<accession>A0A1X1EKV6</accession>
<proteinExistence type="predicted"/>
<dbReference type="Proteomes" id="UP000193749">
    <property type="component" value="Unassembled WGS sequence"/>
</dbReference>